<evidence type="ECO:0000313" key="3">
    <source>
        <dbReference type="EMBL" id="PSN59407.1"/>
    </source>
</evidence>
<gene>
    <name evidence="3" type="ORF">BS50DRAFT_640962</name>
</gene>
<feature type="compositionally biased region" description="Basic and acidic residues" evidence="2">
    <location>
        <begin position="217"/>
        <end position="226"/>
    </location>
</feature>
<keyword evidence="4" id="KW-1185">Reference proteome</keyword>
<feature type="region of interest" description="Disordered" evidence="2">
    <location>
        <begin position="138"/>
        <end position="226"/>
    </location>
</feature>
<proteinExistence type="predicted"/>
<organism evidence="3 4">
    <name type="scientific">Corynespora cassiicola Philippines</name>
    <dbReference type="NCBI Taxonomy" id="1448308"/>
    <lineage>
        <taxon>Eukaryota</taxon>
        <taxon>Fungi</taxon>
        <taxon>Dikarya</taxon>
        <taxon>Ascomycota</taxon>
        <taxon>Pezizomycotina</taxon>
        <taxon>Dothideomycetes</taxon>
        <taxon>Pleosporomycetidae</taxon>
        <taxon>Pleosporales</taxon>
        <taxon>Corynesporascaceae</taxon>
        <taxon>Corynespora</taxon>
    </lineage>
</organism>
<dbReference type="EMBL" id="KZ678156">
    <property type="protein sequence ID" value="PSN59407.1"/>
    <property type="molecule type" value="Genomic_DNA"/>
</dbReference>
<dbReference type="Proteomes" id="UP000240883">
    <property type="component" value="Unassembled WGS sequence"/>
</dbReference>
<feature type="compositionally biased region" description="Low complexity" evidence="2">
    <location>
        <begin position="202"/>
        <end position="216"/>
    </location>
</feature>
<evidence type="ECO:0000256" key="1">
    <source>
        <dbReference type="SAM" id="Coils"/>
    </source>
</evidence>
<evidence type="ECO:0000313" key="4">
    <source>
        <dbReference type="Proteomes" id="UP000240883"/>
    </source>
</evidence>
<reference evidence="3 4" key="1">
    <citation type="journal article" date="2018" name="Front. Microbiol.">
        <title>Genome-Wide Analysis of Corynespora cassiicola Leaf Fall Disease Putative Effectors.</title>
        <authorList>
            <person name="Lopez D."/>
            <person name="Ribeiro S."/>
            <person name="Label P."/>
            <person name="Fumanal B."/>
            <person name="Venisse J.S."/>
            <person name="Kohler A."/>
            <person name="de Oliveira R.R."/>
            <person name="Labutti K."/>
            <person name="Lipzen A."/>
            <person name="Lail K."/>
            <person name="Bauer D."/>
            <person name="Ohm R.A."/>
            <person name="Barry K.W."/>
            <person name="Spatafora J."/>
            <person name="Grigoriev I.V."/>
            <person name="Martin F.M."/>
            <person name="Pujade-Renaud V."/>
        </authorList>
    </citation>
    <scope>NUCLEOTIDE SEQUENCE [LARGE SCALE GENOMIC DNA]</scope>
    <source>
        <strain evidence="3 4">Philippines</strain>
    </source>
</reference>
<feature type="compositionally biased region" description="Polar residues" evidence="2">
    <location>
        <begin position="151"/>
        <end position="171"/>
    </location>
</feature>
<name>A0A2T2N1U6_CORCC</name>
<keyword evidence="1" id="KW-0175">Coiled coil</keyword>
<evidence type="ECO:0000256" key="2">
    <source>
        <dbReference type="SAM" id="MobiDB-lite"/>
    </source>
</evidence>
<feature type="coiled-coil region" evidence="1">
    <location>
        <begin position="259"/>
        <end position="314"/>
    </location>
</feature>
<protein>
    <submittedName>
        <fullName evidence="3">Uncharacterized protein</fullName>
    </submittedName>
</protein>
<sequence length="407" mass="46629">MPKSSEQAPSGKSWNIDQLERVSVNYMRTFKSDRTKLVPPTKWKYVSMSKDDFPRAVPFAHMAYDPSLIRALFYGLSEEIKNYWSTKFAKFPWNFTVYGDLKDVPSLTEVELNQWTALWYIGDSGIVECRCPEGWPDNFGGQEKTGRSGESAASQSKDKQPISSRDTTPKTVATPVHVSSEGENVPKDNTQLHIEDQIPEQSDPTSPPATSSTAAAAKKDASQNDKARKCVVLEPDYFEREERLTKRSKVIFANKKEDVDRLRKELFAAHEKTAQLQEEKEALSKTLQEAQKKVEEAQREMELLRRQTEANTAKSEEEAKRTQDFITQGIIAYRSLEYYAKRNGDEKQIMPIMEEECHNLRQLISDMEEHMEDSLGRNMCSFMWACTRSPRLPFSVILAFFSFHGMS</sequence>
<accession>A0A2T2N1U6</accession>
<dbReference type="AlphaFoldDB" id="A0A2T2N1U6"/>